<keyword evidence="3" id="KW-1133">Transmembrane helix</keyword>
<evidence type="ECO:0000256" key="1">
    <source>
        <dbReference type="SAM" id="Coils"/>
    </source>
</evidence>
<keyword evidence="3" id="KW-0472">Membrane</keyword>
<feature type="domain" description="Mce/MlaD" evidence="4">
    <location>
        <begin position="43"/>
        <end position="112"/>
    </location>
</feature>
<name>A0A084INE6_SALHC</name>
<dbReference type="Pfam" id="PF02470">
    <property type="entry name" value="MlaD"/>
    <property type="match status" value="1"/>
</dbReference>
<protein>
    <submittedName>
        <fullName evidence="5">Mce-like protein</fullName>
    </submittedName>
</protein>
<accession>A0A084INE6</accession>
<dbReference type="PANTHER" id="PTHR36698:SF3">
    <property type="entry name" value="ABC-TYPE TRANSPORT AUXILIARY LIPOPROTEIN COMPONENT DOMAIN-CONTAINING PROTEIN"/>
    <property type="match status" value="1"/>
</dbReference>
<dbReference type="EMBL" id="APNK01000006">
    <property type="protein sequence ID" value="KEZ78230.1"/>
    <property type="molecule type" value="Genomic_DNA"/>
</dbReference>
<evidence type="ECO:0000256" key="3">
    <source>
        <dbReference type="SAM" id="Phobius"/>
    </source>
</evidence>
<sequence>MENRSHIVAAVIFILFFGGGAVGFFFWLSTGDNAHRTMIIETTQSVGGVSAESPVKFKGLKVGHIESVSFDPQDANKVRIVFKVRDSVPLTKSSYGELATQGITGMSTLTLKTPDPSGPKLTGNPPQLPLHKGLLGRLKSRGQADLHKVSQILDQVQNLTGGKNAKHISDTLAQLNQATRQLTEAEKQLQPTLAQLPELTRQLRRTVDSVDHLTDKAIPAIQKAGQAAQSAQSVGQSSQDVMRNLNNQVLPHIDALTRQMQDTARQIQNLGAELSAKPQSVLTGPPARRPGPGEPGFHATGGQ</sequence>
<evidence type="ECO:0000313" key="5">
    <source>
        <dbReference type="EMBL" id="KEZ78230.1"/>
    </source>
</evidence>
<dbReference type="Gene3D" id="1.20.120.810">
    <property type="entry name" value="Vinculin, Vh2 four-helix bundle"/>
    <property type="match status" value="1"/>
</dbReference>
<dbReference type="RefSeq" id="WP_037335725.1">
    <property type="nucleotide sequence ID" value="NZ_APNK01000006.1"/>
</dbReference>
<dbReference type="Proteomes" id="UP000028302">
    <property type="component" value="Unassembled WGS sequence"/>
</dbReference>
<comment type="caution">
    <text evidence="5">The sequence shown here is derived from an EMBL/GenBank/DDBJ whole genome shotgun (WGS) entry which is preliminary data.</text>
</comment>
<gene>
    <name evidence="5" type="ORF">C41B8_06582</name>
</gene>
<reference evidence="5 6" key="1">
    <citation type="submission" date="2013-03" db="EMBL/GenBank/DDBJ databases">
        <title>Salinisphaera hydrothermalis C41B8 Genome Sequencing.</title>
        <authorList>
            <person name="Li C."/>
            <person name="Lai Q."/>
            <person name="Shao Z."/>
        </authorList>
    </citation>
    <scope>NUCLEOTIDE SEQUENCE [LARGE SCALE GENOMIC DNA]</scope>
    <source>
        <strain evidence="5 6">C41B8</strain>
    </source>
</reference>
<dbReference type="AlphaFoldDB" id="A0A084INE6"/>
<dbReference type="eggNOG" id="COG1463">
    <property type="taxonomic scope" value="Bacteria"/>
</dbReference>
<feature type="transmembrane region" description="Helical" evidence="3">
    <location>
        <begin position="7"/>
        <end position="28"/>
    </location>
</feature>
<evidence type="ECO:0000313" key="6">
    <source>
        <dbReference type="Proteomes" id="UP000028302"/>
    </source>
</evidence>
<feature type="region of interest" description="Disordered" evidence="2">
    <location>
        <begin position="276"/>
        <end position="303"/>
    </location>
</feature>
<proteinExistence type="predicted"/>
<keyword evidence="6" id="KW-1185">Reference proteome</keyword>
<dbReference type="STRING" id="1304275.C41B8_06582"/>
<dbReference type="InterPro" id="IPR003399">
    <property type="entry name" value="Mce/MlaD"/>
</dbReference>
<organism evidence="5 6">
    <name type="scientific">Salinisphaera hydrothermalis (strain C41B8)</name>
    <dbReference type="NCBI Taxonomy" id="1304275"/>
    <lineage>
        <taxon>Bacteria</taxon>
        <taxon>Pseudomonadati</taxon>
        <taxon>Pseudomonadota</taxon>
        <taxon>Gammaproteobacteria</taxon>
        <taxon>Salinisphaerales</taxon>
        <taxon>Salinisphaeraceae</taxon>
        <taxon>Salinisphaera</taxon>
    </lineage>
</organism>
<keyword evidence="3" id="KW-0812">Transmembrane</keyword>
<dbReference type="PANTHER" id="PTHR36698">
    <property type="entry name" value="BLL5892 PROTEIN"/>
    <property type="match status" value="1"/>
</dbReference>
<keyword evidence="1" id="KW-0175">Coiled coil</keyword>
<dbReference type="OrthoDB" id="9806984at2"/>
<evidence type="ECO:0000256" key="2">
    <source>
        <dbReference type="SAM" id="MobiDB-lite"/>
    </source>
</evidence>
<feature type="coiled-coil region" evidence="1">
    <location>
        <begin position="168"/>
        <end position="195"/>
    </location>
</feature>
<evidence type="ECO:0000259" key="4">
    <source>
        <dbReference type="Pfam" id="PF02470"/>
    </source>
</evidence>